<dbReference type="SUPFAM" id="SSF52821">
    <property type="entry name" value="Rhodanese/Cell cycle control phosphatase"/>
    <property type="match status" value="2"/>
</dbReference>
<dbReference type="InterPro" id="IPR001763">
    <property type="entry name" value="Rhodanese-like_dom"/>
</dbReference>
<gene>
    <name evidence="5" type="ORF">SAMN04489764_5081</name>
</gene>
<dbReference type="InterPro" id="IPR045078">
    <property type="entry name" value="TST/MPST-like"/>
</dbReference>
<dbReference type="Gene3D" id="3.40.250.10">
    <property type="entry name" value="Rhodanese-like domain"/>
    <property type="match status" value="2"/>
</dbReference>
<dbReference type="PANTHER" id="PTHR11364">
    <property type="entry name" value="THIOSULFATE SULFERTANSFERASE"/>
    <property type="match status" value="1"/>
</dbReference>
<dbReference type="PANTHER" id="PTHR11364:SF27">
    <property type="entry name" value="SULFURTRANSFERASE"/>
    <property type="match status" value="1"/>
</dbReference>
<keyword evidence="2" id="KW-0677">Repeat</keyword>
<sequence>MTPLITPAELAAVLGEVTVLDVRWRLAGPPGAESYAEGHIPGAVFCDLDADLAAPPGAAGRHPLPETEAFQAAMRRLGVSGSRPVVVYDDADSTAAARAWWTLRYFGHEDVRVLDGGYRAWTAEGRETSTERTSPPPGDFTARPGGMPALTAEEAGELARRGILLDARAAERYRGEVEPVDPVAGHIPGAVSAPTTENVGADGRFLPRERLRERFAALGVAPGTPVGAYCGSGVTAAHEVLALTLAGIPAALYVGSWSEWISSPDRPVAVG</sequence>
<feature type="domain" description="Rhodanese" evidence="4">
    <location>
        <begin position="158"/>
        <end position="269"/>
    </location>
</feature>
<dbReference type="PROSITE" id="PS50206">
    <property type="entry name" value="RHODANESE_3"/>
    <property type="match status" value="2"/>
</dbReference>
<keyword evidence="6" id="KW-1185">Reference proteome</keyword>
<evidence type="ECO:0000259" key="4">
    <source>
        <dbReference type="PROSITE" id="PS50206"/>
    </source>
</evidence>
<feature type="region of interest" description="Disordered" evidence="3">
    <location>
        <begin position="124"/>
        <end position="145"/>
    </location>
</feature>
<name>A0A1H1I1Q3_9ACTN</name>
<dbReference type="Pfam" id="PF00581">
    <property type="entry name" value="Rhodanese"/>
    <property type="match status" value="2"/>
</dbReference>
<reference evidence="5 6" key="1">
    <citation type="submission" date="2016-10" db="EMBL/GenBank/DDBJ databases">
        <authorList>
            <person name="de Groot N.N."/>
        </authorList>
    </citation>
    <scope>NUCLEOTIDE SEQUENCE [LARGE SCALE GENOMIC DNA]</scope>
    <source>
        <strain evidence="5 6">DSM 43794</strain>
    </source>
</reference>
<dbReference type="Proteomes" id="UP000217103">
    <property type="component" value="Unassembled WGS sequence"/>
</dbReference>
<evidence type="ECO:0000256" key="2">
    <source>
        <dbReference type="ARBA" id="ARBA00022737"/>
    </source>
</evidence>
<dbReference type="CDD" id="cd01449">
    <property type="entry name" value="TST_Repeat_2"/>
    <property type="match status" value="1"/>
</dbReference>
<dbReference type="STRING" id="35622.SAMN04489764_5081"/>
<dbReference type="CDD" id="cd01448">
    <property type="entry name" value="TST_Repeat_1"/>
    <property type="match status" value="1"/>
</dbReference>
<dbReference type="SMART" id="SM00450">
    <property type="entry name" value="RHOD"/>
    <property type="match status" value="2"/>
</dbReference>
<evidence type="ECO:0000256" key="3">
    <source>
        <dbReference type="SAM" id="MobiDB-lite"/>
    </source>
</evidence>
<dbReference type="OrthoDB" id="9770030at2"/>
<keyword evidence="5" id="KW-0670">Pyruvate</keyword>
<feature type="domain" description="Rhodanese" evidence="4">
    <location>
        <begin position="13"/>
        <end position="130"/>
    </location>
</feature>
<evidence type="ECO:0000313" key="6">
    <source>
        <dbReference type="Proteomes" id="UP000217103"/>
    </source>
</evidence>
<evidence type="ECO:0000256" key="1">
    <source>
        <dbReference type="ARBA" id="ARBA00022679"/>
    </source>
</evidence>
<evidence type="ECO:0000313" key="5">
    <source>
        <dbReference type="EMBL" id="SDR31647.1"/>
    </source>
</evidence>
<proteinExistence type="predicted"/>
<dbReference type="RefSeq" id="WP_093262572.1">
    <property type="nucleotide sequence ID" value="NZ_FNKK01000002.1"/>
</dbReference>
<dbReference type="GO" id="GO:0004792">
    <property type="term" value="F:thiosulfate-cyanide sulfurtransferase activity"/>
    <property type="evidence" value="ECO:0007669"/>
    <property type="project" value="TreeGrafter"/>
</dbReference>
<accession>A0A1H1I1Q3</accession>
<dbReference type="InterPro" id="IPR036873">
    <property type="entry name" value="Rhodanese-like_dom_sf"/>
</dbReference>
<dbReference type="AlphaFoldDB" id="A0A1H1I1Q3"/>
<dbReference type="EMBL" id="FNKK01000002">
    <property type="protein sequence ID" value="SDR31647.1"/>
    <property type="molecule type" value="Genomic_DNA"/>
</dbReference>
<protein>
    <submittedName>
        <fullName evidence="5">Thiosulfate/3-mercaptopyruvate sulfurtransferase</fullName>
    </submittedName>
</protein>
<organism evidence="5 6">
    <name type="scientific">Thermostaphylospora chromogena</name>
    <dbReference type="NCBI Taxonomy" id="35622"/>
    <lineage>
        <taxon>Bacteria</taxon>
        <taxon>Bacillati</taxon>
        <taxon>Actinomycetota</taxon>
        <taxon>Actinomycetes</taxon>
        <taxon>Streptosporangiales</taxon>
        <taxon>Thermomonosporaceae</taxon>
        <taxon>Thermostaphylospora</taxon>
    </lineage>
</organism>
<keyword evidence="1 5" id="KW-0808">Transferase</keyword>